<keyword evidence="3" id="KW-1185">Reference proteome</keyword>
<comment type="caution">
    <text evidence="2">The sequence shown here is derived from an EMBL/GenBank/DDBJ whole genome shotgun (WGS) entry which is preliminary data.</text>
</comment>
<evidence type="ECO:0000313" key="3">
    <source>
        <dbReference type="Proteomes" id="UP000297910"/>
    </source>
</evidence>
<feature type="chain" id="PRO_5021488850" description="SMP-30/Gluconolactonase/LRE-like region domain-containing protein" evidence="1">
    <location>
        <begin position="20"/>
        <end position="320"/>
    </location>
</feature>
<keyword evidence="1" id="KW-0732">Signal</keyword>
<organism evidence="2 3">
    <name type="scientific">Botrytis paeoniae</name>
    <dbReference type="NCBI Taxonomy" id="278948"/>
    <lineage>
        <taxon>Eukaryota</taxon>
        <taxon>Fungi</taxon>
        <taxon>Dikarya</taxon>
        <taxon>Ascomycota</taxon>
        <taxon>Pezizomycotina</taxon>
        <taxon>Leotiomycetes</taxon>
        <taxon>Helotiales</taxon>
        <taxon>Sclerotiniaceae</taxon>
        <taxon>Botrytis</taxon>
    </lineage>
</organism>
<reference evidence="2 3" key="1">
    <citation type="submission" date="2017-12" db="EMBL/GenBank/DDBJ databases">
        <title>Comparative genomics of Botrytis spp.</title>
        <authorList>
            <person name="Valero-Jimenez C.A."/>
            <person name="Tapia P."/>
            <person name="Veloso J."/>
            <person name="Silva-Moreno E."/>
            <person name="Staats M."/>
            <person name="Valdes J.H."/>
            <person name="Van Kan J.A.L."/>
        </authorList>
    </citation>
    <scope>NUCLEOTIDE SEQUENCE [LARGE SCALE GENOMIC DNA]</scope>
    <source>
        <strain evidence="2 3">Bp0003</strain>
    </source>
</reference>
<dbReference type="AlphaFoldDB" id="A0A4Z1FG91"/>
<protein>
    <recommendedName>
        <fullName evidence="4">SMP-30/Gluconolactonase/LRE-like region domain-containing protein</fullName>
    </recommendedName>
</protein>
<evidence type="ECO:0000256" key="1">
    <source>
        <dbReference type="SAM" id="SignalP"/>
    </source>
</evidence>
<dbReference type="PANTHER" id="PTHR42060:SF1">
    <property type="entry name" value="NHL REPEAT-CONTAINING PROTEIN"/>
    <property type="match status" value="1"/>
</dbReference>
<gene>
    <name evidence="2" type="ORF">BPAE_0294g00070</name>
</gene>
<evidence type="ECO:0000313" key="2">
    <source>
        <dbReference type="EMBL" id="TGO20461.1"/>
    </source>
</evidence>
<dbReference type="SUPFAM" id="SSF63829">
    <property type="entry name" value="Calcium-dependent phosphotriesterase"/>
    <property type="match status" value="1"/>
</dbReference>
<proteinExistence type="predicted"/>
<feature type="signal peptide" evidence="1">
    <location>
        <begin position="1"/>
        <end position="19"/>
    </location>
</feature>
<name>A0A4Z1FG91_9HELO</name>
<sequence length="320" mass="34056">MHLFTILFCIVLFLGRGYATNNVLPKQIFEFSNDTFIENIHARDDGLLLLSTFSSGDLMIIDPTAATPMPRSVASLNSTGLTGMATIGANIYAVSGGIHSTFIFANNSMNVYIVYVPSINHPGVLLETINVPNTQMLNGMAALPASPEILLSVDSIGARIFRINTLTRKVDVAFSDPALGPGATVPLGANGLKIYNSYLYFTNSGLGTFGRIKINLDGSKAGNVEIIATLNGTISTTNAYDDFTFDDKGNVYVAVHSYLIMKITPDGVQTPIAGTGGNNTYFKEPTSATLSCDKKSVYFSTGGTTLNGTVYGGQVVQVMI</sequence>
<dbReference type="Gene3D" id="2.120.10.30">
    <property type="entry name" value="TolB, C-terminal domain"/>
    <property type="match status" value="1"/>
</dbReference>
<dbReference type="EMBL" id="PQXI01000293">
    <property type="protein sequence ID" value="TGO20461.1"/>
    <property type="molecule type" value="Genomic_DNA"/>
</dbReference>
<dbReference type="Proteomes" id="UP000297910">
    <property type="component" value="Unassembled WGS sequence"/>
</dbReference>
<accession>A0A4Z1FG91</accession>
<dbReference type="InterPro" id="IPR011042">
    <property type="entry name" value="6-blade_b-propeller_TolB-like"/>
</dbReference>
<evidence type="ECO:0008006" key="4">
    <source>
        <dbReference type="Google" id="ProtNLM"/>
    </source>
</evidence>
<dbReference type="PANTHER" id="PTHR42060">
    <property type="entry name" value="NHL REPEAT-CONTAINING PROTEIN-RELATED"/>
    <property type="match status" value="1"/>
</dbReference>
<dbReference type="InterPro" id="IPR052998">
    <property type="entry name" value="Hetero-Diels-Alderase-like"/>
</dbReference>